<organism evidence="2 3">
    <name type="scientific">Streptosporangium carneum</name>
    <dbReference type="NCBI Taxonomy" id="47481"/>
    <lineage>
        <taxon>Bacteria</taxon>
        <taxon>Bacillati</taxon>
        <taxon>Actinomycetota</taxon>
        <taxon>Actinomycetes</taxon>
        <taxon>Streptosporangiales</taxon>
        <taxon>Streptosporangiaceae</taxon>
        <taxon>Streptosporangium</taxon>
    </lineage>
</organism>
<comment type="caution">
    <text evidence="2">The sequence shown here is derived from an EMBL/GenBank/DDBJ whole genome shotgun (WGS) entry which is preliminary data.</text>
</comment>
<accession>A0A9W6MDH3</accession>
<dbReference type="InterPro" id="IPR027843">
    <property type="entry name" value="DUF4440"/>
</dbReference>
<dbReference type="NCBIfam" id="TIGR02246">
    <property type="entry name" value="SgcJ/EcaC family oxidoreductase"/>
    <property type="match status" value="1"/>
</dbReference>
<dbReference type="EMBL" id="BSEV01000008">
    <property type="protein sequence ID" value="GLK10509.1"/>
    <property type="molecule type" value="Genomic_DNA"/>
</dbReference>
<keyword evidence="3" id="KW-1185">Reference proteome</keyword>
<sequence length="147" mass="15975">MTAGTGQTTETVDVRQIRELLDRMTEAWNAGDATAYAAQFTEDADYITFFGMHVKGRAAIEEGHRALFDGPLKGSRLTGGTGETALSIRFLRPDVALVISTGNSSLGEKPDPSRNSVITLTAVRQPDAWRFTSLQNTRRTDMGKPVA</sequence>
<protein>
    <recommendedName>
        <fullName evidence="1">DUF4440 domain-containing protein</fullName>
    </recommendedName>
</protein>
<feature type="domain" description="DUF4440" evidence="1">
    <location>
        <begin position="17"/>
        <end position="130"/>
    </location>
</feature>
<dbReference type="Pfam" id="PF14534">
    <property type="entry name" value="DUF4440"/>
    <property type="match status" value="1"/>
</dbReference>
<dbReference type="InterPro" id="IPR032710">
    <property type="entry name" value="NTF2-like_dom_sf"/>
</dbReference>
<name>A0A9W6MDH3_9ACTN</name>
<dbReference type="Proteomes" id="UP001143474">
    <property type="component" value="Unassembled WGS sequence"/>
</dbReference>
<gene>
    <name evidence="2" type="ORF">GCM10017600_39150</name>
</gene>
<dbReference type="InterPro" id="IPR011944">
    <property type="entry name" value="Steroid_delta5-4_isomerase"/>
</dbReference>
<dbReference type="AlphaFoldDB" id="A0A9W6MDH3"/>
<dbReference type="Gene3D" id="3.10.450.50">
    <property type="match status" value="1"/>
</dbReference>
<evidence type="ECO:0000313" key="3">
    <source>
        <dbReference type="Proteomes" id="UP001143474"/>
    </source>
</evidence>
<proteinExistence type="predicted"/>
<reference evidence="2" key="2">
    <citation type="submission" date="2023-01" db="EMBL/GenBank/DDBJ databases">
        <authorList>
            <person name="Sun Q."/>
            <person name="Evtushenko L."/>
        </authorList>
    </citation>
    <scope>NUCLEOTIDE SEQUENCE</scope>
    <source>
        <strain evidence="2">VKM Ac-2007</strain>
    </source>
</reference>
<reference evidence="2" key="1">
    <citation type="journal article" date="2014" name="Int. J. Syst. Evol. Microbiol.">
        <title>Complete genome sequence of Corynebacterium casei LMG S-19264T (=DSM 44701T), isolated from a smear-ripened cheese.</title>
        <authorList>
            <consortium name="US DOE Joint Genome Institute (JGI-PGF)"/>
            <person name="Walter F."/>
            <person name="Albersmeier A."/>
            <person name="Kalinowski J."/>
            <person name="Ruckert C."/>
        </authorList>
    </citation>
    <scope>NUCLEOTIDE SEQUENCE</scope>
    <source>
        <strain evidence="2">VKM Ac-2007</strain>
    </source>
</reference>
<dbReference type="SUPFAM" id="SSF54427">
    <property type="entry name" value="NTF2-like"/>
    <property type="match status" value="1"/>
</dbReference>
<dbReference type="RefSeq" id="WP_271218930.1">
    <property type="nucleotide sequence ID" value="NZ_BAAAVD010000025.1"/>
</dbReference>
<evidence type="ECO:0000259" key="1">
    <source>
        <dbReference type="Pfam" id="PF14534"/>
    </source>
</evidence>
<evidence type="ECO:0000313" key="2">
    <source>
        <dbReference type="EMBL" id="GLK10509.1"/>
    </source>
</evidence>